<dbReference type="GO" id="GO:0005509">
    <property type="term" value="F:calcium ion binding"/>
    <property type="evidence" value="ECO:0007669"/>
    <property type="project" value="InterPro"/>
</dbReference>
<dbReference type="Pfam" id="PF08016">
    <property type="entry name" value="PKD_channel"/>
    <property type="match status" value="1"/>
</dbReference>
<feature type="transmembrane region" description="Helical" evidence="8">
    <location>
        <begin position="340"/>
        <end position="362"/>
    </location>
</feature>
<dbReference type="Pfam" id="PF20519">
    <property type="entry name" value="Polycystin_dom"/>
    <property type="match status" value="1"/>
</dbReference>
<keyword evidence="5 8" id="KW-0472">Membrane</keyword>
<dbReference type="GO" id="GO:0005262">
    <property type="term" value="F:calcium channel activity"/>
    <property type="evidence" value="ECO:0007669"/>
    <property type="project" value="TreeGrafter"/>
</dbReference>
<dbReference type="PANTHER" id="PTHR10877">
    <property type="entry name" value="POLYCYSTIN FAMILY MEMBER"/>
    <property type="match status" value="1"/>
</dbReference>
<protein>
    <submittedName>
        <fullName evidence="11">Uncharacterized protein</fullName>
    </submittedName>
</protein>
<evidence type="ECO:0000256" key="8">
    <source>
        <dbReference type="SAM" id="Phobius"/>
    </source>
</evidence>
<evidence type="ECO:0000259" key="9">
    <source>
        <dbReference type="Pfam" id="PF08016"/>
    </source>
</evidence>
<dbReference type="InterPro" id="IPR046791">
    <property type="entry name" value="Polycystin_dom"/>
</dbReference>
<dbReference type="GO" id="GO:0016020">
    <property type="term" value="C:membrane"/>
    <property type="evidence" value="ECO:0007669"/>
    <property type="project" value="UniProtKB-SubCell"/>
</dbReference>
<evidence type="ECO:0000313" key="12">
    <source>
        <dbReference type="Proteomes" id="UP000663860"/>
    </source>
</evidence>
<proteinExistence type="inferred from homology"/>
<feature type="transmembrane region" description="Helical" evidence="8">
    <location>
        <begin position="300"/>
        <end position="320"/>
    </location>
</feature>
<comment type="subcellular location">
    <subcellularLocation>
        <location evidence="1">Membrane</location>
        <topology evidence="1">Multi-pass membrane protein</topology>
    </subcellularLocation>
</comment>
<evidence type="ECO:0000256" key="2">
    <source>
        <dbReference type="ARBA" id="ARBA00007200"/>
    </source>
</evidence>
<feature type="transmembrane region" description="Helical" evidence="8">
    <location>
        <begin position="247"/>
        <end position="268"/>
    </location>
</feature>
<accession>A0A813UQX7</accession>
<evidence type="ECO:0000256" key="5">
    <source>
        <dbReference type="ARBA" id="ARBA00023136"/>
    </source>
</evidence>
<evidence type="ECO:0000256" key="1">
    <source>
        <dbReference type="ARBA" id="ARBA00004141"/>
    </source>
</evidence>
<feature type="transmembrane region" description="Helical" evidence="8">
    <location>
        <begin position="398"/>
        <end position="418"/>
    </location>
</feature>
<feature type="domain" description="Polycystin" evidence="10">
    <location>
        <begin position="6"/>
        <end position="206"/>
    </location>
</feature>
<dbReference type="Proteomes" id="UP000663860">
    <property type="component" value="Unassembled WGS sequence"/>
</dbReference>
<name>A0A813UQX7_9BILA</name>
<sequence length="475" mass="55728">MPLAEKINTIDDYWYWLENSFVSNIRAQQWYNGDISQYLNGFLNDKSNRLIGWATIRQLRVKSELCPNQRVISICKDSYNFFNEETQLFQPRWTTNVTTEEFSSSVIKAFNYSTSDELDTYTYVGEFGTYSGGGYVYEFRGPLSDMKTNLSKLHQLEWIDEKTRAVLIQLTLYNPSVQLLTAVTLLAEFLPTGGIYTTARFEPINFYTFTSILQLVCTIVYKFFIIYFMIIEIRLVLELRLKYFHQFWSLIQLGIIGCSLGSIGVYFWRFQETNRISHLFKQTNGYIYINLQLAVYVNDILTFLLGYCCFFSMIKFVQLFRFNQRVSLFAEILKYCAKELILFSIMFTIIFISDLSLFYLLFVSKLSSCSSLLTTAQMLFEMTLMKFDASEIMGADAFLGPFCFALFMFLVVFVCLNLKKLNQLEIQEERDCRMRSQYIDPIENFPDRIDQLLEAVNRIYMNQKIELSRLEKAGL</sequence>
<evidence type="ECO:0000256" key="3">
    <source>
        <dbReference type="ARBA" id="ARBA00022692"/>
    </source>
</evidence>
<dbReference type="PANTHER" id="PTHR10877:SF194">
    <property type="entry name" value="LOCATION OF VULVA DEFECTIVE 1"/>
    <property type="match status" value="1"/>
</dbReference>
<dbReference type="EMBL" id="CAJNOE010000059">
    <property type="protein sequence ID" value="CAF0833455.1"/>
    <property type="molecule type" value="Genomic_DNA"/>
</dbReference>
<evidence type="ECO:0000256" key="4">
    <source>
        <dbReference type="ARBA" id="ARBA00022989"/>
    </source>
</evidence>
<reference evidence="11" key="1">
    <citation type="submission" date="2021-02" db="EMBL/GenBank/DDBJ databases">
        <authorList>
            <person name="Nowell W R."/>
        </authorList>
    </citation>
    <scope>NUCLEOTIDE SEQUENCE</scope>
</reference>
<keyword evidence="6" id="KW-0325">Glycoprotein</keyword>
<dbReference type="InterPro" id="IPR003915">
    <property type="entry name" value="PKD_2"/>
</dbReference>
<organism evidence="11 12">
    <name type="scientific">Adineta steineri</name>
    <dbReference type="NCBI Taxonomy" id="433720"/>
    <lineage>
        <taxon>Eukaryota</taxon>
        <taxon>Metazoa</taxon>
        <taxon>Spiralia</taxon>
        <taxon>Gnathifera</taxon>
        <taxon>Rotifera</taxon>
        <taxon>Eurotatoria</taxon>
        <taxon>Bdelloidea</taxon>
        <taxon>Adinetida</taxon>
        <taxon>Adinetidae</taxon>
        <taxon>Adineta</taxon>
    </lineage>
</organism>
<evidence type="ECO:0000256" key="6">
    <source>
        <dbReference type="ARBA" id="ARBA00023180"/>
    </source>
</evidence>
<dbReference type="GO" id="GO:0050982">
    <property type="term" value="P:detection of mechanical stimulus"/>
    <property type="evidence" value="ECO:0007669"/>
    <property type="project" value="TreeGrafter"/>
</dbReference>
<keyword evidence="4 8" id="KW-1133">Transmembrane helix</keyword>
<dbReference type="InterPro" id="IPR013122">
    <property type="entry name" value="PKD1_2_channel"/>
</dbReference>
<feature type="domain" description="Polycystin cation channel PKD1/PKD2" evidence="9">
    <location>
        <begin position="209"/>
        <end position="418"/>
    </location>
</feature>
<dbReference type="PRINTS" id="PR01433">
    <property type="entry name" value="POLYCYSTIN2"/>
</dbReference>
<evidence type="ECO:0000256" key="7">
    <source>
        <dbReference type="PIRSR" id="PIRSR603915-2"/>
    </source>
</evidence>
<feature type="disulfide bond" evidence="7">
    <location>
        <begin position="66"/>
        <end position="75"/>
    </location>
</feature>
<dbReference type="InterPro" id="IPR051223">
    <property type="entry name" value="Polycystin"/>
</dbReference>
<evidence type="ECO:0000313" key="11">
    <source>
        <dbReference type="EMBL" id="CAF0833455.1"/>
    </source>
</evidence>
<gene>
    <name evidence="11" type="ORF">IZO911_LOCUS8661</name>
</gene>
<feature type="transmembrane region" description="Helical" evidence="8">
    <location>
        <begin position="212"/>
        <end position="235"/>
    </location>
</feature>
<evidence type="ECO:0000259" key="10">
    <source>
        <dbReference type="Pfam" id="PF20519"/>
    </source>
</evidence>
<dbReference type="AlphaFoldDB" id="A0A813UQX7"/>
<keyword evidence="3 8" id="KW-0812">Transmembrane</keyword>
<comment type="caution">
    <text evidence="11">The sequence shown here is derived from an EMBL/GenBank/DDBJ whole genome shotgun (WGS) entry which is preliminary data.</text>
</comment>
<comment type="similarity">
    <text evidence="2">Belongs to the polycystin family.</text>
</comment>